<dbReference type="GO" id="GO:0004479">
    <property type="term" value="F:methionyl-tRNA formyltransferase activity"/>
    <property type="evidence" value="ECO:0007669"/>
    <property type="project" value="TreeGrafter"/>
</dbReference>
<dbReference type="Gene3D" id="3.40.50.12230">
    <property type="match status" value="1"/>
</dbReference>
<keyword evidence="3" id="KW-0808">Transferase</keyword>
<organism evidence="3 4">
    <name type="scientific">Candidatus Scalindua rubra</name>
    <dbReference type="NCBI Taxonomy" id="1872076"/>
    <lineage>
        <taxon>Bacteria</taxon>
        <taxon>Pseudomonadati</taxon>
        <taxon>Planctomycetota</taxon>
        <taxon>Candidatus Brocadiia</taxon>
        <taxon>Candidatus Brocadiales</taxon>
        <taxon>Candidatus Scalinduaceae</taxon>
        <taxon>Candidatus Scalindua</taxon>
    </lineage>
</organism>
<gene>
    <name evidence="3" type="ORF">SCARUB_00954</name>
</gene>
<feature type="domain" description="Formyl transferase N-terminal" evidence="1">
    <location>
        <begin position="61"/>
        <end position="170"/>
    </location>
</feature>
<comment type="caution">
    <text evidence="3">The sequence shown here is derived from an EMBL/GenBank/DDBJ whole genome shotgun (WGS) entry which is preliminary data.</text>
</comment>
<dbReference type="CDD" id="cd08369">
    <property type="entry name" value="FMT_core"/>
    <property type="match status" value="1"/>
</dbReference>
<evidence type="ECO:0000259" key="1">
    <source>
        <dbReference type="Pfam" id="PF00551"/>
    </source>
</evidence>
<name>A0A1E3XE36_9BACT</name>
<dbReference type="InterPro" id="IPR011034">
    <property type="entry name" value="Formyl_transferase-like_C_sf"/>
</dbReference>
<reference evidence="3 4" key="1">
    <citation type="submission" date="2016-07" db="EMBL/GenBank/DDBJ databases">
        <title>Draft genome of Scalindua rubra, obtained from a brine-seawater interface in the Red Sea, sheds light on salt adaptation in anammox bacteria.</title>
        <authorList>
            <person name="Speth D.R."/>
            <person name="Lagkouvardos I."/>
            <person name="Wang Y."/>
            <person name="Qian P.-Y."/>
            <person name="Dutilh B.E."/>
            <person name="Jetten M.S."/>
        </authorList>
    </citation>
    <scope>NUCLEOTIDE SEQUENCE [LARGE SCALE GENOMIC DNA]</scope>
    <source>
        <strain evidence="3">BSI-1</strain>
    </source>
</reference>
<evidence type="ECO:0000259" key="2">
    <source>
        <dbReference type="Pfam" id="PF02911"/>
    </source>
</evidence>
<accession>A0A1E3XE36</accession>
<dbReference type="InterPro" id="IPR036477">
    <property type="entry name" value="Formyl_transf_N_sf"/>
</dbReference>
<dbReference type="Pfam" id="PF00551">
    <property type="entry name" value="Formyl_trans_N"/>
    <property type="match status" value="1"/>
</dbReference>
<dbReference type="PANTHER" id="PTHR11138">
    <property type="entry name" value="METHIONYL-TRNA FORMYLTRANSFERASE"/>
    <property type="match status" value="1"/>
</dbReference>
<evidence type="ECO:0000313" key="4">
    <source>
        <dbReference type="Proteomes" id="UP000094056"/>
    </source>
</evidence>
<dbReference type="Proteomes" id="UP000094056">
    <property type="component" value="Unassembled WGS sequence"/>
</dbReference>
<dbReference type="SUPFAM" id="SSF53328">
    <property type="entry name" value="Formyltransferase"/>
    <property type="match status" value="1"/>
</dbReference>
<feature type="domain" description="Formyl transferase C-terminal" evidence="2">
    <location>
        <begin position="203"/>
        <end position="290"/>
    </location>
</feature>
<evidence type="ECO:0000313" key="3">
    <source>
        <dbReference type="EMBL" id="ODS33883.1"/>
    </source>
</evidence>
<dbReference type="AlphaFoldDB" id="A0A1E3XE36"/>
<proteinExistence type="predicted"/>
<dbReference type="PANTHER" id="PTHR11138:SF5">
    <property type="entry name" value="METHIONYL-TRNA FORMYLTRANSFERASE, MITOCHONDRIAL"/>
    <property type="match status" value="1"/>
</dbReference>
<sequence length="312" mass="35251">MKRRVVVCGEKWVAEQCLEFLYDRNDTEICAIVAAPKDWQADLISFGAKRQLKVFIGNINDYIEELTCLKPDFIFSIQYRPLLKSPILNLPSHGCINLHFGLLPRYGGCYPVAWTILNGEKQAGATLHYMVNKFDEGDIIAQTTVLISEETTARELFDSISKAAVKLFIDTYPVLFSDTVKTRSQDLTQKLYYANDSIDFDRDRVIDWRKTGTEIHRTICAFSFEPFQLPLTSLHLPDGQQLQVTVTRSRLHNNGSSHPVENAGHIMEVTDSGKLLVATANGNLIEIGLLNNKTSRDFIKSLGYSPNDVIFK</sequence>
<dbReference type="EMBL" id="MAYW01000017">
    <property type="protein sequence ID" value="ODS33883.1"/>
    <property type="molecule type" value="Genomic_DNA"/>
</dbReference>
<dbReference type="InterPro" id="IPR002376">
    <property type="entry name" value="Formyl_transf_N"/>
</dbReference>
<dbReference type="Pfam" id="PF02911">
    <property type="entry name" value="Formyl_trans_C"/>
    <property type="match status" value="1"/>
</dbReference>
<dbReference type="InterPro" id="IPR005793">
    <property type="entry name" value="Formyl_trans_C"/>
</dbReference>
<dbReference type="GO" id="GO:0005829">
    <property type="term" value="C:cytosol"/>
    <property type="evidence" value="ECO:0007669"/>
    <property type="project" value="TreeGrafter"/>
</dbReference>
<protein>
    <submittedName>
        <fullName evidence="3">Methionyl-tRNA formyltransferase</fullName>
    </submittedName>
</protein>
<dbReference type="SUPFAM" id="SSF50486">
    <property type="entry name" value="FMT C-terminal domain-like"/>
    <property type="match status" value="1"/>
</dbReference>